<feature type="transmembrane region" description="Helical" evidence="6">
    <location>
        <begin position="73"/>
        <end position="93"/>
    </location>
</feature>
<evidence type="ECO:0000256" key="4">
    <source>
        <dbReference type="ARBA" id="ARBA00022989"/>
    </source>
</evidence>
<evidence type="ECO:0000256" key="1">
    <source>
        <dbReference type="ARBA" id="ARBA00004141"/>
    </source>
</evidence>
<gene>
    <name evidence="7" type="ORF">DFR52_101821</name>
</gene>
<evidence type="ECO:0000256" key="5">
    <source>
        <dbReference type="ARBA" id="ARBA00023136"/>
    </source>
</evidence>
<evidence type="ECO:0000313" key="8">
    <source>
        <dbReference type="Proteomes" id="UP000246352"/>
    </source>
</evidence>
<dbReference type="RefSeq" id="WP_110030600.1">
    <property type="nucleotide sequence ID" value="NZ_QGTR01000001.1"/>
</dbReference>
<comment type="subcellular location">
    <subcellularLocation>
        <location evidence="1">Membrane</location>
        <topology evidence="1">Multi-pass membrane protein</topology>
    </subcellularLocation>
</comment>
<feature type="transmembrane region" description="Helical" evidence="6">
    <location>
        <begin position="234"/>
        <end position="263"/>
    </location>
</feature>
<dbReference type="Pfam" id="PF01594">
    <property type="entry name" value="AI-2E_transport"/>
    <property type="match status" value="1"/>
</dbReference>
<reference evidence="7 8" key="1">
    <citation type="submission" date="2018-05" db="EMBL/GenBank/DDBJ databases">
        <title>Genomic Encyclopedia of Type Strains, Phase IV (KMG-IV): sequencing the most valuable type-strain genomes for metagenomic binning, comparative biology and taxonomic classification.</title>
        <authorList>
            <person name="Goeker M."/>
        </authorList>
    </citation>
    <scope>NUCLEOTIDE SEQUENCE [LARGE SCALE GENOMIC DNA]</scope>
    <source>
        <strain evidence="7 8">DSM 16791</strain>
    </source>
</reference>
<dbReference type="OrthoDB" id="5761230at2"/>
<dbReference type="InterPro" id="IPR002549">
    <property type="entry name" value="AI-2E-like"/>
</dbReference>
<dbReference type="EMBL" id="QGTR01000001">
    <property type="protein sequence ID" value="PWW04130.1"/>
    <property type="molecule type" value="Genomic_DNA"/>
</dbReference>
<keyword evidence="4 6" id="KW-1133">Transmembrane helix</keyword>
<keyword evidence="3 6" id="KW-0812">Transmembrane</keyword>
<feature type="transmembrane region" description="Helical" evidence="6">
    <location>
        <begin position="44"/>
        <end position="66"/>
    </location>
</feature>
<comment type="caution">
    <text evidence="7">The sequence shown here is derived from an EMBL/GenBank/DDBJ whole genome shotgun (WGS) entry which is preliminary data.</text>
</comment>
<dbReference type="PANTHER" id="PTHR21716:SF62">
    <property type="entry name" value="TRANSPORT PROTEIN YDBI-RELATED"/>
    <property type="match status" value="1"/>
</dbReference>
<dbReference type="AlphaFoldDB" id="A0A317PXA3"/>
<dbReference type="PANTHER" id="PTHR21716">
    <property type="entry name" value="TRANSMEMBRANE PROTEIN"/>
    <property type="match status" value="1"/>
</dbReference>
<dbReference type="GO" id="GO:0016020">
    <property type="term" value="C:membrane"/>
    <property type="evidence" value="ECO:0007669"/>
    <property type="project" value="UniProtKB-SubCell"/>
</dbReference>
<organism evidence="7 8">
    <name type="scientific">Hoeflea marina</name>
    <dbReference type="NCBI Taxonomy" id="274592"/>
    <lineage>
        <taxon>Bacteria</taxon>
        <taxon>Pseudomonadati</taxon>
        <taxon>Pseudomonadota</taxon>
        <taxon>Alphaproteobacteria</taxon>
        <taxon>Hyphomicrobiales</taxon>
        <taxon>Rhizobiaceae</taxon>
        <taxon>Hoeflea</taxon>
    </lineage>
</organism>
<evidence type="ECO:0000313" key="7">
    <source>
        <dbReference type="EMBL" id="PWW04130.1"/>
    </source>
</evidence>
<sequence length="352" mass="37082">MTEAPERTQRWDPGSPTNRRRISVGVVVVTLALLLILLPGTLLLIFAGLLLAVLLRTCGGGVAHALRIPPVWGVALFLVAAIAAVTLAGMALAPSISTQIDALWRQIPSSLDVIRKRAEDYAWAETLIDRIGSQDLEQFASRGAATSAVTSAFGYVGNTVIVIFIAIYGALDPGTYRRGCLALFAPSLRPRVGEVLSRSVATLQQWLMAKLIAMTVVGVLTGVGLWFVGIPLALVLGLIAGLLAFIPNLGPVIAAVPGLLLALPQGSHTLLLVLGVYLAVQTLESYVITPIIQQQRVSLPPLLVISAQLVFGSLFGLIGLALATPLAALAIRLTDDLYVKAYLEGDPPEGLG</sequence>
<evidence type="ECO:0000256" key="6">
    <source>
        <dbReference type="SAM" id="Phobius"/>
    </source>
</evidence>
<evidence type="ECO:0000256" key="3">
    <source>
        <dbReference type="ARBA" id="ARBA00022692"/>
    </source>
</evidence>
<name>A0A317PXA3_9HYPH</name>
<feature type="transmembrane region" description="Helical" evidence="6">
    <location>
        <begin position="270"/>
        <end position="289"/>
    </location>
</feature>
<evidence type="ECO:0000256" key="2">
    <source>
        <dbReference type="ARBA" id="ARBA00009773"/>
    </source>
</evidence>
<feature type="transmembrane region" description="Helical" evidence="6">
    <location>
        <begin position="207"/>
        <end position="228"/>
    </location>
</feature>
<feature type="transmembrane region" description="Helical" evidence="6">
    <location>
        <begin position="309"/>
        <end position="331"/>
    </location>
</feature>
<proteinExistence type="inferred from homology"/>
<feature type="transmembrane region" description="Helical" evidence="6">
    <location>
        <begin position="152"/>
        <end position="171"/>
    </location>
</feature>
<keyword evidence="8" id="KW-1185">Reference proteome</keyword>
<keyword evidence="5 6" id="KW-0472">Membrane</keyword>
<dbReference type="Proteomes" id="UP000246352">
    <property type="component" value="Unassembled WGS sequence"/>
</dbReference>
<accession>A0A317PXA3</accession>
<comment type="similarity">
    <text evidence="2">Belongs to the autoinducer-2 exporter (AI-2E) (TC 2.A.86) family.</text>
</comment>
<dbReference type="GO" id="GO:0055085">
    <property type="term" value="P:transmembrane transport"/>
    <property type="evidence" value="ECO:0007669"/>
    <property type="project" value="TreeGrafter"/>
</dbReference>
<protein>
    <submittedName>
        <fullName evidence="7">Putative PurR-regulated permease PerM</fullName>
    </submittedName>
</protein>